<protein>
    <submittedName>
        <fullName evidence="2">Helix-turn-helix domain-containing protein</fullName>
    </submittedName>
</protein>
<dbReference type="EMBL" id="OX458334">
    <property type="protein sequence ID" value="CAI8982267.1"/>
    <property type="molecule type" value="Genomic_DNA"/>
</dbReference>
<geneLocation type="plasmid" evidence="2 3">
    <name>MSZNORminor</name>
</geneLocation>
<dbReference type="SUPFAM" id="SSF46785">
    <property type="entry name" value="Winged helix' DNA-binding domain"/>
    <property type="match status" value="1"/>
</dbReference>
<keyword evidence="3" id="KW-1185">Reference proteome</keyword>
<accession>A0ABN8XB20</accession>
<sequence length="137" mass="15857">MAFPSILLEKQKALGLDAIDMNIIMHLASYWWTAENKPHPKKSTIAEAIGVTPRTVQRRIAALEKAGLIRREERRVTKEGSLPNLYHFDGLIKEATPFAMEKIEIRQQRKEEDERRIKRKGRPELKLVKTSTPDELE</sequence>
<keyword evidence="2" id="KW-0614">Plasmid</keyword>
<evidence type="ECO:0000313" key="2">
    <source>
        <dbReference type="EMBL" id="CAI8982267.1"/>
    </source>
</evidence>
<evidence type="ECO:0000313" key="3">
    <source>
        <dbReference type="Proteomes" id="UP001162030"/>
    </source>
</evidence>
<dbReference type="CDD" id="cd00090">
    <property type="entry name" value="HTH_ARSR"/>
    <property type="match status" value="1"/>
</dbReference>
<organism evidence="2 3">
    <name type="scientific">Methylocaldum szegediense</name>
    <dbReference type="NCBI Taxonomy" id="73780"/>
    <lineage>
        <taxon>Bacteria</taxon>
        <taxon>Pseudomonadati</taxon>
        <taxon>Pseudomonadota</taxon>
        <taxon>Gammaproteobacteria</taxon>
        <taxon>Methylococcales</taxon>
        <taxon>Methylococcaceae</taxon>
        <taxon>Methylocaldum</taxon>
    </lineage>
</organism>
<dbReference type="Proteomes" id="UP001162030">
    <property type="component" value="Plasmid MSZNORminor"/>
</dbReference>
<dbReference type="Gene3D" id="1.10.10.10">
    <property type="entry name" value="Winged helix-like DNA-binding domain superfamily/Winged helix DNA-binding domain"/>
    <property type="match status" value="1"/>
</dbReference>
<name>A0ABN8XB20_9GAMM</name>
<dbReference type="InterPro" id="IPR036388">
    <property type="entry name" value="WH-like_DNA-bd_sf"/>
</dbReference>
<dbReference type="InterPro" id="IPR011991">
    <property type="entry name" value="ArsR-like_HTH"/>
</dbReference>
<evidence type="ECO:0000256" key="1">
    <source>
        <dbReference type="SAM" id="MobiDB-lite"/>
    </source>
</evidence>
<gene>
    <name evidence="2" type="ORF">MSZNOR_P0024</name>
</gene>
<feature type="region of interest" description="Disordered" evidence="1">
    <location>
        <begin position="105"/>
        <end position="137"/>
    </location>
</feature>
<reference evidence="2 3" key="1">
    <citation type="submission" date="2023-03" db="EMBL/GenBank/DDBJ databases">
        <authorList>
            <person name="Pearce D."/>
        </authorList>
    </citation>
    <scope>NUCLEOTIDE SEQUENCE [LARGE SCALE GENOMIC DNA]</scope>
    <source>
        <strain evidence="2">Msz</strain>
        <plasmid evidence="2 3">MSZNORminor</plasmid>
    </source>
</reference>
<proteinExistence type="predicted"/>
<feature type="compositionally biased region" description="Basic and acidic residues" evidence="1">
    <location>
        <begin position="105"/>
        <end position="127"/>
    </location>
</feature>
<dbReference type="Pfam" id="PF13730">
    <property type="entry name" value="HTH_36"/>
    <property type="match status" value="1"/>
</dbReference>
<dbReference type="InterPro" id="IPR036390">
    <property type="entry name" value="WH_DNA-bd_sf"/>
</dbReference>